<protein>
    <submittedName>
        <fullName evidence="2">Uncharacterized protein</fullName>
    </submittedName>
</protein>
<keyword evidence="1" id="KW-0812">Transmembrane</keyword>
<organism evidence="2 3">
    <name type="scientific">Aegilops tauschii subsp. strangulata</name>
    <name type="common">Goatgrass</name>
    <dbReference type="NCBI Taxonomy" id="200361"/>
    <lineage>
        <taxon>Eukaryota</taxon>
        <taxon>Viridiplantae</taxon>
        <taxon>Streptophyta</taxon>
        <taxon>Embryophyta</taxon>
        <taxon>Tracheophyta</taxon>
        <taxon>Spermatophyta</taxon>
        <taxon>Magnoliopsida</taxon>
        <taxon>Liliopsida</taxon>
        <taxon>Poales</taxon>
        <taxon>Poaceae</taxon>
        <taxon>BOP clade</taxon>
        <taxon>Pooideae</taxon>
        <taxon>Triticodae</taxon>
        <taxon>Triticeae</taxon>
        <taxon>Triticinae</taxon>
        <taxon>Aegilops</taxon>
    </lineage>
</organism>
<reference evidence="3" key="1">
    <citation type="journal article" date="2014" name="Science">
        <title>Ancient hybridizations among the ancestral genomes of bread wheat.</title>
        <authorList>
            <consortium name="International Wheat Genome Sequencing Consortium,"/>
            <person name="Marcussen T."/>
            <person name="Sandve S.R."/>
            <person name="Heier L."/>
            <person name="Spannagl M."/>
            <person name="Pfeifer M."/>
            <person name="Jakobsen K.S."/>
            <person name="Wulff B.B."/>
            <person name="Steuernagel B."/>
            <person name="Mayer K.F."/>
            <person name="Olsen O.A."/>
        </authorList>
    </citation>
    <scope>NUCLEOTIDE SEQUENCE [LARGE SCALE GENOMIC DNA]</scope>
    <source>
        <strain evidence="3">cv. AL8/78</strain>
    </source>
</reference>
<feature type="transmembrane region" description="Helical" evidence="1">
    <location>
        <begin position="83"/>
        <end position="103"/>
    </location>
</feature>
<keyword evidence="3" id="KW-1185">Reference proteome</keyword>
<dbReference type="EnsemblPlants" id="AET6Gv20619400.16">
    <property type="protein sequence ID" value="AET6Gv20619400.16"/>
    <property type="gene ID" value="AET6Gv20619400"/>
</dbReference>
<dbReference type="Proteomes" id="UP000015105">
    <property type="component" value="Chromosome 6D"/>
</dbReference>
<sequence>MCIQLHCATQSSSCIMPRQCACVCHGPRLNSAGYFQVDNVLLNKQSLSAAICAGQGMPVDTELLFAASLLIVNRRSVDSFCAVYMHLFFLRLYTCIFMLYAFYHDIYDVFFFDDYGIRRSPS</sequence>
<dbReference type="Gramene" id="AET6Gv20619400.16">
    <property type="protein sequence ID" value="AET6Gv20619400.16"/>
    <property type="gene ID" value="AET6Gv20619400"/>
</dbReference>
<reference evidence="3" key="2">
    <citation type="journal article" date="2017" name="Nat. Plants">
        <title>The Aegilops tauschii genome reveals multiple impacts of transposons.</title>
        <authorList>
            <person name="Zhao G."/>
            <person name="Zou C."/>
            <person name="Li K."/>
            <person name="Wang K."/>
            <person name="Li T."/>
            <person name="Gao L."/>
            <person name="Zhang X."/>
            <person name="Wang H."/>
            <person name="Yang Z."/>
            <person name="Liu X."/>
            <person name="Jiang W."/>
            <person name="Mao L."/>
            <person name="Kong X."/>
            <person name="Jiao Y."/>
            <person name="Jia J."/>
        </authorList>
    </citation>
    <scope>NUCLEOTIDE SEQUENCE [LARGE SCALE GENOMIC DNA]</scope>
    <source>
        <strain evidence="3">cv. AL8/78</strain>
    </source>
</reference>
<evidence type="ECO:0000256" key="1">
    <source>
        <dbReference type="SAM" id="Phobius"/>
    </source>
</evidence>
<evidence type="ECO:0000313" key="2">
    <source>
        <dbReference type="EnsemblPlants" id="AET6Gv20619400.16"/>
    </source>
</evidence>
<proteinExistence type="predicted"/>
<dbReference type="AlphaFoldDB" id="A0A453P5Z2"/>
<reference evidence="2" key="4">
    <citation type="submission" date="2019-03" db="UniProtKB">
        <authorList>
            <consortium name="EnsemblPlants"/>
        </authorList>
    </citation>
    <scope>IDENTIFICATION</scope>
</reference>
<keyword evidence="1" id="KW-1133">Transmembrane helix</keyword>
<keyword evidence="1" id="KW-0472">Membrane</keyword>
<name>A0A453P5Z2_AEGTS</name>
<accession>A0A453P5Z2</accession>
<reference evidence="2" key="5">
    <citation type="journal article" date="2021" name="G3 (Bethesda)">
        <title>Aegilops tauschii genome assembly Aet v5.0 features greater sequence contiguity and improved annotation.</title>
        <authorList>
            <person name="Wang L."/>
            <person name="Zhu T."/>
            <person name="Rodriguez J.C."/>
            <person name="Deal K.R."/>
            <person name="Dubcovsky J."/>
            <person name="McGuire P.E."/>
            <person name="Lux T."/>
            <person name="Spannagl M."/>
            <person name="Mayer K.F.X."/>
            <person name="Baldrich P."/>
            <person name="Meyers B.C."/>
            <person name="Huo N."/>
            <person name="Gu Y.Q."/>
            <person name="Zhou H."/>
            <person name="Devos K.M."/>
            <person name="Bennetzen J.L."/>
            <person name="Unver T."/>
            <person name="Budak H."/>
            <person name="Gulick P.J."/>
            <person name="Galiba G."/>
            <person name="Kalapos B."/>
            <person name="Nelson D.R."/>
            <person name="Li P."/>
            <person name="You F.M."/>
            <person name="Luo M.C."/>
            <person name="Dvorak J."/>
        </authorList>
    </citation>
    <scope>NUCLEOTIDE SEQUENCE [LARGE SCALE GENOMIC DNA]</scope>
    <source>
        <strain evidence="2">cv. AL8/78</strain>
    </source>
</reference>
<evidence type="ECO:0000313" key="3">
    <source>
        <dbReference type="Proteomes" id="UP000015105"/>
    </source>
</evidence>
<reference evidence="2" key="3">
    <citation type="journal article" date="2017" name="Nature">
        <title>Genome sequence of the progenitor of the wheat D genome Aegilops tauschii.</title>
        <authorList>
            <person name="Luo M.C."/>
            <person name="Gu Y.Q."/>
            <person name="Puiu D."/>
            <person name="Wang H."/>
            <person name="Twardziok S.O."/>
            <person name="Deal K.R."/>
            <person name="Huo N."/>
            <person name="Zhu T."/>
            <person name="Wang L."/>
            <person name="Wang Y."/>
            <person name="McGuire P.E."/>
            <person name="Liu S."/>
            <person name="Long H."/>
            <person name="Ramasamy R.K."/>
            <person name="Rodriguez J.C."/>
            <person name="Van S.L."/>
            <person name="Yuan L."/>
            <person name="Wang Z."/>
            <person name="Xia Z."/>
            <person name="Xiao L."/>
            <person name="Anderson O.D."/>
            <person name="Ouyang S."/>
            <person name="Liang Y."/>
            <person name="Zimin A.V."/>
            <person name="Pertea G."/>
            <person name="Qi P."/>
            <person name="Bennetzen J.L."/>
            <person name="Dai X."/>
            <person name="Dawson M.W."/>
            <person name="Muller H.G."/>
            <person name="Kugler K."/>
            <person name="Rivarola-Duarte L."/>
            <person name="Spannagl M."/>
            <person name="Mayer K.F.X."/>
            <person name="Lu F.H."/>
            <person name="Bevan M.W."/>
            <person name="Leroy P."/>
            <person name="Li P."/>
            <person name="You F.M."/>
            <person name="Sun Q."/>
            <person name="Liu Z."/>
            <person name="Lyons E."/>
            <person name="Wicker T."/>
            <person name="Salzberg S.L."/>
            <person name="Devos K.M."/>
            <person name="Dvorak J."/>
        </authorList>
    </citation>
    <scope>NUCLEOTIDE SEQUENCE [LARGE SCALE GENOMIC DNA]</scope>
    <source>
        <strain evidence="2">cv. AL8/78</strain>
    </source>
</reference>